<reference evidence="2 3" key="1">
    <citation type="submission" date="2024-09" db="EMBL/GenBank/DDBJ databases">
        <authorList>
            <person name="Sun Q."/>
            <person name="Mori K."/>
        </authorList>
    </citation>
    <scope>NUCLEOTIDE SEQUENCE [LARGE SCALE GENOMIC DNA]</scope>
    <source>
        <strain evidence="2 3">TBRC 1432</strain>
    </source>
</reference>
<proteinExistence type="predicted"/>
<dbReference type="RefSeq" id="WP_273936965.1">
    <property type="nucleotide sequence ID" value="NZ_CP097263.1"/>
</dbReference>
<evidence type="ECO:0000313" key="2">
    <source>
        <dbReference type="EMBL" id="MFC0546715.1"/>
    </source>
</evidence>
<gene>
    <name evidence="2" type="ORF">ACFFH7_34765</name>
</gene>
<evidence type="ECO:0000313" key="3">
    <source>
        <dbReference type="Proteomes" id="UP001589810"/>
    </source>
</evidence>
<evidence type="ECO:0000256" key="1">
    <source>
        <dbReference type="SAM" id="MobiDB-lite"/>
    </source>
</evidence>
<dbReference type="Proteomes" id="UP001589810">
    <property type="component" value="Unassembled WGS sequence"/>
</dbReference>
<keyword evidence="3" id="KW-1185">Reference proteome</keyword>
<organism evidence="2 3">
    <name type="scientific">Kutzneria chonburiensis</name>
    <dbReference type="NCBI Taxonomy" id="1483604"/>
    <lineage>
        <taxon>Bacteria</taxon>
        <taxon>Bacillati</taxon>
        <taxon>Actinomycetota</taxon>
        <taxon>Actinomycetes</taxon>
        <taxon>Pseudonocardiales</taxon>
        <taxon>Pseudonocardiaceae</taxon>
        <taxon>Kutzneria</taxon>
    </lineage>
</organism>
<comment type="caution">
    <text evidence="2">The sequence shown here is derived from an EMBL/GenBank/DDBJ whole genome shotgun (WGS) entry which is preliminary data.</text>
</comment>
<dbReference type="EMBL" id="JBHLUD010000013">
    <property type="protein sequence ID" value="MFC0546715.1"/>
    <property type="molecule type" value="Genomic_DNA"/>
</dbReference>
<sequence>MQIIVHAFPDRTRSANRPPSCPQQPATAGRGRGGAHRRASSGLLPTLVRRVFAGWLPSA</sequence>
<protein>
    <submittedName>
        <fullName evidence="2">Uncharacterized protein</fullName>
    </submittedName>
</protein>
<accession>A0ABV6N2A3</accession>
<feature type="region of interest" description="Disordered" evidence="1">
    <location>
        <begin position="1"/>
        <end position="41"/>
    </location>
</feature>
<name>A0ABV6N2A3_9PSEU</name>